<dbReference type="Proteomes" id="UP000479692">
    <property type="component" value="Unassembled WGS sequence"/>
</dbReference>
<evidence type="ECO:0000313" key="3">
    <source>
        <dbReference type="Proteomes" id="UP000479692"/>
    </source>
</evidence>
<organism evidence="2 3">
    <name type="scientific">Noviluteimonas gilva</name>
    <dbReference type="NCBI Taxonomy" id="2682097"/>
    <lineage>
        <taxon>Bacteria</taxon>
        <taxon>Pseudomonadati</taxon>
        <taxon>Pseudomonadota</taxon>
        <taxon>Gammaproteobacteria</taxon>
        <taxon>Lysobacterales</taxon>
        <taxon>Lysobacteraceae</taxon>
        <taxon>Noviluteimonas</taxon>
    </lineage>
</organism>
<feature type="signal peptide" evidence="1">
    <location>
        <begin position="1"/>
        <end position="22"/>
    </location>
</feature>
<dbReference type="RefSeq" id="WP_156641679.1">
    <property type="nucleotide sequence ID" value="NZ_WOXT01000002.1"/>
</dbReference>
<reference evidence="2 3" key="1">
    <citation type="submission" date="2019-12" db="EMBL/GenBank/DDBJ databases">
        <authorList>
            <person name="Xu J."/>
        </authorList>
    </citation>
    <scope>NUCLEOTIDE SEQUENCE [LARGE SCALE GENOMIC DNA]</scope>
    <source>
        <strain evidence="2 3">HX-5-24</strain>
    </source>
</reference>
<accession>A0A7C9MMG6</accession>
<keyword evidence="1" id="KW-0732">Signal</keyword>
<proteinExistence type="predicted"/>
<evidence type="ECO:0008006" key="4">
    <source>
        <dbReference type="Google" id="ProtNLM"/>
    </source>
</evidence>
<protein>
    <recommendedName>
        <fullName evidence="4">VOC domain-containing protein</fullName>
    </recommendedName>
</protein>
<comment type="caution">
    <text evidence="2">The sequence shown here is derived from an EMBL/GenBank/DDBJ whole genome shotgun (WGS) entry which is preliminary data.</text>
</comment>
<feature type="chain" id="PRO_5028878393" description="VOC domain-containing protein" evidence="1">
    <location>
        <begin position="23"/>
        <end position="130"/>
    </location>
</feature>
<name>A0A7C9MMG6_9GAMM</name>
<dbReference type="EMBL" id="WOXT01000002">
    <property type="protein sequence ID" value="MUV14387.1"/>
    <property type="molecule type" value="Genomic_DNA"/>
</dbReference>
<evidence type="ECO:0000256" key="1">
    <source>
        <dbReference type="SAM" id="SignalP"/>
    </source>
</evidence>
<keyword evidence="3" id="KW-1185">Reference proteome</keyword>
<sequence length="130" mass="14120">MFVRRCIVGVLIASAVCAPAIAQSFSVGATVVPHRTAVRAQADFPVPASSRRLTTHTFGSSWYVPDAMHATAAFYRGAMAQRGYRVVADDTRRDAVSLHWERDGERVEIRLQPVLGDDAGTRMIFNASAG</sequence>
<evidence type="ECO:0000313" key="2">
    <source>
        <dbReference type="EMBL" id="MUV14387.1"/>
    </source>
</evidence>
<dbReference type="AlphaFoldDB" id="A0A7C9MMG6"/>
<gene>
    <name evidence="2" type="ORF">GN331_09230</name>
</gene>